<dbReference type="WormBase" id="ZK596.3">
    <property type="protein sequence ID" value="CE35705"/>
    <property type="gene ID" value="WBGene00014008"/>
    <property type="gene designation" value="bus-10"/>
</dbReference>
<feature type="transmembrane region" description="Helical" evidence="1">
    <location>
        <begin position="206"/>
        <end position="225"/>
    </location>
</feature>
<dbReference type="OMA" id="FQCMLIN"/>
<dbReference type="Proteomes" id="UP000001940">
    <property type="component" value="Chromosome IV"/>
</dbReference>
<dbReference type="Bgee" id="WBGene00014008">
    <property type="expression patterns" value="Expressed in embryo and 3 other cell types or tissues"/>
</dbReference>
<gene>
    <name evidence="2 4" type="primary">bus-10</name>
    <name evidence="2" type="ORF">CELE_ZK596.3</name>
    <name evidence="4" type="ORF">ZK596.3</name>
</gene>
<dbReference type="UCSC" id="ZK596.3">
    <property type="organism name" value="c. elegans"/>
</dbReference>
<dbReference type="CTD" id="191357"/>
<feature type="transmembrane region" description="Helical" evidence="1">
    <location>
        <begin position="170"/>
        <end position="194"/>
    </location>
</feature>
<dbReference type="AlphaFoldDB" id="Q23547"/>
<evidence type="ECO:0000256" key="1">
    <source>
        <dbReference type="SAM" id="Phobius"/>
    </source>
</evidence>
<dbReference type="PIR" id="T27931">
    <property type="entry name" value="T27931"/>
</dbReference>
<dbReference type="eggNOG" id="ENOG502TGKE">
    <property type="taxonomic scope" value="Eukaryota"/>
</dbReference>
<dbReference type="AGR" id="WB:WBGene00014008"/>
<accession>Q23547</accession>
<dbReference type="OrthoDB" id="5778517at2759"/>
<keyword evidence="1" id="KW-0472">Membrane</keyword>
<name>Q23547_CAEEL</name>
<evidence type="ECO:0000313" key="3">
    <source>
        <dbReference type="Proteomes" id="UP000001940"/>
    </source>
</evidence>
<keyword evidence="3" id="KW-1185">Reference proteome</keyword>
<proteinExistence type="predicted"/>
<keyword evidence="1" id="KW-1133">Transmembrane helix</keyword>
<feature type="transmembrane region" description="Helical" evidence="1">
    <location>
        <begin position="270"/>
        <end position="289"/>
    </location>
</feature>
<dbReference type="PaxDb" id="6239-ZK596.3"/>
<dbReference type="FunCoup" id="Q23547">
    <property type="interactions" value="874"/>
</dbReference>
<dbReference type="HOGENOM" id="CLU_861169_0_0_1"/>
<evidence type="ECO:0000313" key="2">
    <source>
        <dbReference type="EMBL" id="CAA93432.2"/>
    </source>
</evidence>
<dbReference type="KEGG" id="cel:CELE_ZK596.3"/>
<feature type="transmembrane region" description="Helical" evidence="1">
    <location>
        <begin position="130"/>
        <end position="150"/>
    </location>
</feature>
<organism evidence="2 3">
    <name type="scientific">Caenorhabditis elegans</name>
    <dbReference type="NCBI Taxonomy" id="6239"/>
    <lineage>
        <taxon>Eukaryota</taxon>
        <taxon>Metazoa</taxon>
        <taxon>Ecdysozoa</taxon>
        <taxon>Nematoda</taxon>
        <taxon>Chromadorea</taxon>
        <taxon>Rhabditida</taxon>
        <taxon>Rhabditina</taxon>
        <taxon>Rhabditomorpha</taxon>
        <taxon>Rhabditoidea</taxon>
        <taxon>Rhabditidae</taxon>
        <taxon>Peloderinae</taxon>
        <taxon>Caenorhabditis</taxon>
    </lineage>
</organism>
<dbReference type="InParanoid" id="Q23547"/>
<keyword evidence="1 2" id="KW-0812">Transmembrane</keyword>
<dbReference type="EMBL" id="BX284604">
    <property type="protein sequence ID" value="CAA93432.2"/>
    <property type="molecule type" value="Genomic_DNA"/>
</dbReference>
<sequence length="322" mass="37172">MNKQDDEEFNSYFAMDAHYMGRIFFTMSTCLTLGGLYFAAHPHYLEESWNSNGTHYVIENYKVYPNGTKYYELERPDGTIFVGGLGPWFDRLLMGEWRYWYGNTFYNYCRPRDPPRTEWMTSILRSMNHLVIVQVFFRSAVLLSMTHALFQCMLINFVSMANHSPTLERIIGFPLVTVETVHNLCLYVISALQYEQDSHLMQYTRMAMILLTISTVLKLIFVAIIQTNHLLQVACVILASGVILSHNTALEDFDSFLVDTHCDSMALPSVAFSQLIYFLAFFTTGYLQYQCLAGIRVVTCSTPEELEHRKRFCEGPIDLIST</sequence>
<feature type="transmembrane region" description="Helical" evidence="1">
    <location>
        <begin position="20"/>
        <end position="40"/>
    </location>
</feature>
<evidence type="ECO:0000313" key="4">
    <source>
        <dbReference type="WormBase" id="ZK596.3"/>
    </source>
</evidence>
<reference evidence="2 3" key="1">
    <citation type="journal article" date="1998" name="Science">
        <title>Genome sequence of the nematode C. elegans: a platform for investigating biology.</title>
        <authorList>
            <consortium name="The C. elegans sequencing consortium"/>
            <person name="Sulson J.E."/>
            <person name="Waterston R."/>
        </authorList>
    </citation>
    <scope>NUCLEOTIDE SEQUENCE [LARGE SCALE GENOMIC DNA]</scope>
    <source>
        <strain evidence="2 3">Bristol N2</strain>
    </source>
</reference>
<feature type="transmembrane region" description="Helical" evidence="1">
    <location>
        <begin position="231"/>
        <end position="250"/>
    </location>
</feature>
<protein>
    <submittedName>
        <fullName evidence="2">Transmembrane protein</fullName>
    </submittedName>
</protein>